<sequence length="163" mass="18791">MIQPTTNPTYTVISNHGFAEIVQNSFTQQRSLHAFSAFNAGDILCSFAAKETLSQPTYLTVQVEEEKHITLDPEFLQYINHSCNPNVFFDTTSFQLIALTKIEVGDEFTFFYPSTEWNMAQPFNCFCNTARCLHQIQGAVYLDDSVLQHYRLTDFIKRQINNR</sequence>
<dbReference type="Pfam" id="PF00856">
    <property type="entry name" value="SET"/>
    <property type="match status" value="1"/>
</dbReference>
<accession>A0A1J5SGW3</accession>
<name>A0A1J5SGW3_9ZZZZ</name>
<dbReference type="AlphaFoldDB" id="A0A1J5SGW3"/>
<organism evidence="2">
    <name type="scientific">mine drainage metagenome</name>
    <dbReference type="NCBI Taxonomy" id="410659"/>
    <lineage>
        <taxon>unclassified sequences</taxon>
        <taxon>metagenomes</taxon>
        <taxon>ecological metagenomes</taxon>
    </lineage>
</organism>
<dbReference type="SUPFAM" id="SSF82199">
    <property type="entry name" value="SET domain"/>
    <property type="match status" value="1"/>
</dbReference>
<comment type="caution">
    <text evidence="2">The sequence shown here is derived from an EMBL/GenBank/DDBJ whole genome shotgun (WGS) entry which is preliminary data.</text>
</comment>
<dbReference type="InterPro" id="IPR046341">
    <property type="entry name" value="SET_dom_sf"/>
</dbReference>
<reference evidence="2" key="1">
    <citation type="submission" date="2016-10" db="EMBL/GenBank/DDBJ databases">
        <title>Sequence of Gallionella enrichment culture.</title>
        <authorList>
            <person name="Poehlein A."/>
            <person name="Muehling M."/>
            <person name="Daniel R."/>
        </authorList>
    </citation>
    <scope>NUCLEOTIDE SEQUENCE</scope>
</reference>
<dbReference type="EMBL" id="MLJW01000036">
    <property type="protein sequence ID" value="OIR07618.1"/>
    <property type="molecule type" value="Genomic_DNA"/>
</dbReference>
<feature type="domain" description="SET" evidence="1">
    <location>
        <begin position="69"/>
        <end position="112"/>
    </location>
</feature>
<evidence type="ECO:0000313" key="2">
    <source>
        <dbReference type="EMBL" id="OIR07618.1"/>
    </source>
</evidence>
<proteinExistence type="predicted"/>
<dbReference type="Gene3D" id="2.170.270.10">
    <property type="entry name" value="SET domain"/>
    <property type="match status" value="1"/>
</dbReference>
<dbReference type="PANTHER" id="PTHR12350">
    <property type="entry name" value="HISTONE-LYSINE N-METHYLTRANSFERASE-RELATED"/>
    <property type="match status" value="1"/>
</dbReference>
<protein>
    <recommendedName>
        <fullName evidence="1">SET domain-containing protein</fullName>
    </recommendedName>
</protein>
<dbReference type="InterPro" id="IPR001214">
    <property type="entry name" value="SET_dom"/>
</dbReference>
<dbReference type="PANTHER" id="PTHR12350:SF19">
    <property type="entry name" value="SET DOMAIN-CONTAINING PROTEIN"/>
    <property type="match status" value="1"/>
</dbReference>
<gene>
    <name evidence="2" type="ORF">GALL_102810</name>
</gene>
<dbReference type="InterPro" id="IPR053201">
    <property type="entry name" value="Flavunoidine_N-MTase"/>
</dbReference>
<evidence type="ECO:0000259" key="1">
    <source>
        <dbReference type="Pfam" id="PF00856"/>
    </source>
</evidence>